<evidence type="ECO:0000313" key="4">
    <source>
        <dbReference type="EMBL" id="GAA1904937.1"/>
    </source>
</evidence>
<dbReference type="InterPro" id="IPR046672">
    <property type="entry name" value="DUF6542"/>
</dbReference>
<organism evidence="4 5">
    <name type="scientific">Streptomyces sodiiphilus</name>
    <dbReference type="NCBI Taxonomy" id="226217"/>
    <lineage>
        <taxon>Bacteria</taxon>
        <taxon>Bacillati</taxon>
        <taxon>Actinomycetota</taxon>
        <taxon>Actinomycetes</taxon>
        <taxon>Kitasatosporales</taxon>
        <taxon>Streptomycetaceae</taxon>
        <taxon>Streptomyces</taxon>
    </lineage>
</organism>
<reference evidence="5" key="1">
    <citation type="journal article" date="2019" name="Int. J. Syst. Evol. Microbiol.">
        <title>The Global Catalogue of Microorganisms (GCM) 10K type strain sequencing project: providing services to taxonomists for standard genome sequencing and annotation.</title>
        <authorList>
            <consortium name="The Broad Institute Genomics Platform"/>
            <consortium name="The Broad Institute Genome Sequencing Center for Infectious Disease"/>
            <person name="Wu L."/>
            <person name="Ma J."/>
        </authorList>
    </citation>
    <scope>NUCLEOTIDE SEQUENCE [LARGE SCALE GENOMIC DNA]</scope>
    <source>
        <strain evidence="5">JCM 13581</strain>
    </source>
</reference>
<feature type="transmembrane region" description="Helical" evidence="2">
    <location>
        <begin position="123"/>
        <end position="142"/>
    </location>
</feature>
<keyword evidence="2" id="KW-0472">Membrane</keyword>
<keyword evidence="2" id="KW-1133">Transmembrane helix</keyword>
<evidence type="ECO:0000256" key="2">
    <source>
        <dbReference type="SAM" id="Phobius"/>
    </source>
</evidence>
<keyword evidence="5" id="KW-1185">Reference proteome</keyword>
<gene>
    <name evidence="4" type="ORF">GCM10009716_13640</name>
</gene>
<comment type="caution">
    <text evidence="4">The sequence shown here is derived from an EMBL/GenBank/DDBJ whole genome shotgun (WGS) entry which is preliminary data.</text>
</comment>
<name>A0ABP5A691_9ACTN</name>
<feature type="transmembrane region" description="Helical" evidence="2">
    <location>
        <begin position="90"/>
        <end position="107"/>
    </location>
</feature>
<feature type="region of interest" description="Disordered" evidence="1">
    <location>
        <begin position="1"/>
        <end position="33"/>
    </location>
</feature>
<sequence length="155" mass="15958">MPHRTQPAPRTRPAPAAPPSGCLPRRSSRPARRPLPRARLTGLGCGVLACAVMVTAGLAGRWADTGPVLAGALFLLAAVAAAVWVRPADLLCAPVAAPLAFALGLAVETGPSRFPAELALRAPWLYAGTLAAAAAVLVRAALRARRRQRAGSPVR</sequence>
<feature type="transmembrane region" description="Helical" evidence="2">
    <location>
        <begin position="66"/>
        <end position="85"/>
    </location>
</feature>
<evidence type="ECO:0000313" key="5">
    <source>
        <dbReference type="Proteomes" id="UP001501303"/>
    </source>
</evidence>
<proteinExistence type="predicted"/>
<evidence type="ECO:0000259" key="3">
    <source>
        <dbReference type="Pfam" id="PF20177"/>
    </source>
</evidence>
<dbReference type="Pfam" id="PF20177">
    <property type="entry name" value="DUF6542"/>
    <property type="match status" value="1"/>
</dbReference>
<dbReference type="RefSeq" id="WP_344259601.1">
    <property type="nucleotide sequence ID" value="NZ_BAAAMJ010000010.1"/>
</dbReference>
<feature type="transmembrane region" description="Helical" evidence="2">
    <location>
        <begin position="40"/>
        <end position="60"/>
    </location>
</feature>
<feature type="domain" description="DUF6542" evidence="3">
    <location>
        <begin position="39"/>
        <end position="144"/>
    </location>
</feature>
<accession>A0ABP5A691</accession>
<evidence type="ECO:0000256" key="1">
    <source>
        <dbReference type="SAM" id="MobiDB-lite"/>
    </source>
</evidence>
<keyword evidence="2" id="KW-0812">Transmembrane</keyword>
<protein>
    <recommendedName>
        <fullName evidence="3">DUF6542 domain-containing protein</fullName>
    </recommendedName>
</protein>
<dbReference type="Proteomes" id="UP001501303">
    <property type="component" value="Unassembled WGS sequence"/>
</dbReference>
<dbReference type="EMBL" id="BAAAMJ010000010">
    <property type="protein sequence ID" value="GAA1904937.1"/>
    <property type="molecule type" value="Genomic_DNA"/>
</dbReference>